<dbReference type="EMBL" id="JSUM01000006">
    <property type="protein sequence ID" value="KGQ70803.1"/>
    <property type="molecule type" value="Genomic_DNA"/>
</dbReference>
<proteinExistence type="predicted"/>
<protein>
    <recommendedName>
        <fullName evidence="4">Exclusion suppressor FxsA</fullName>
    </recommendedName>
</protein>
<dbReference type="OrthoDB" id="9792788at2"/>
<organism evidence="2 3">
    <name type="scientific">Chelonobacter oris</name>
    <dbReference type="NCBI Taxonomy" id="505317"/>
    <lineage>
        <taxon>Bacteria</taxon>
        <taxon>Pseudomonadati</taxon>
        <taxon>Pseudomonadota</taxon>
        <taxon>Gammaproteobacteria</taxon>
        <taxon>Pasteurellales</taxon>
        <taxon>Pasteurellaceae</taxon>
        <taxon>Chelonobacter</taxon>
    </lineage>
</organism>
<gene>
    <name evidence="2" type="ORF">OA57_05055</name>
</gene>
<evidence type="ECO:0000313" key="3">
    <source>
        <dbReference type="Proteomes" id="UP000030380"/>
    </source>
</evidence>
<evidence type="ECO:0000313" key="2">
    <source>
        <dbReference type="EMBL" id="KGQ70803.1"/>
    </source>
</evidence>
<keyword evidence="3" id="KW-1185">Reference proteome</keyword>
<keyword evidence="1" id="KW-0472">Membrane</keyword>
<feature type="transmembrane region" description="Helical" evidence="1">
    <location>
        <begin position="29"/>
        <end position="50"/>
    </location>
</feature>
<feature type="transmembrane region" description="Helical" evidence="1">
    <location>
        <begin position="71"/>
        <end position="89"/>
    </location>
</feature>
<reference evidence="2 3" key="1">
    <citation type="submission" date="2014-11" db="EMBL/GenBank/DDBJ databases">
        <title>Draft genome sequence of Chelonobacter oris 1662T, associated with respiratory disease in Hermann's Tortoises.</title>
        <authorList>
            <person name="Kudirkiene E."/>
            <person name="Hansen M.J."/>
            <person name="Bojesen A.M."/>
        </authorList>
    </citation>
    <scope>NUCLEOTIDE SEQUENCE [LARGE SCALE GENOMIC DNA]</scope>
    <source>
        <strain evidence="2 3">1662</strain>
    </source>
</reference>
<evidence type="ECO:0008006" key="4">
    <source>
        <dbReference type="Google" id="ProtNLM"/>
    </source>
</evidence>
<dbReference type="Proteomes" id="UP000030380">
    <property type="component" value="Unassembled WGS sequence"/>
</dbReference>
<keyword evidence="1" id="KW-0812">Transmembrane</keyword>
<accession>A0A0A3AN14</accession>
<evidence type="ECO:0000256" key="1">
    <source>
        <dbReference type="SAM" id="Phobius"/>
    </source>
</evidence>
<dbReference type="PANTHER" id="PTHR35335:SF1">
    <property type="entry name" value="UPF0716 PROTEIN FXSA"/>
    <property type="match status" value="1"/>
</dbReference>
<dbReference type="Pfam" id="PF04186">
    <property type="entry name" value="FxsA"/>
    <property type="match status" value="1"/>
</dbReference>
<comment type="caution">
    <text evidence="2">The sequence shown here is derived from an EMBL/GenBank/DDBJ whole genome shotgun (WGS) entry which is preliminary data.</text>
</comment>
<dbReference type="NCBIfam" id="NF008528">
    <property type="entry name" value="PRK11463.1-2"/>
    <property type="match status" value="1"/>
</dbReference>
<dbReference type="GO" id="GO:0016020">
    <property type="term" value="C:membrane"/>
    <property type="evidence" value="ECO:0007669"/>
    <property type="project" value="InterPro"/>
</dbReference>
<dbReference type="STRING" id="505317.OA57_05055"/>
<dbReference type="InterPro" id="IPR007313">
    <property type="entry name" value="FxsA"/>
</dbReference>
<name>A0A0A3AN14_9PAST</name>
<dbReference type="PANTHER" id="PTHR35335">
    <property type="entry name" value="UPF0716 PROTEIN FXSA"/>
    <property type="match status" value="1"/>
</dbReference>
<keyword evidence="1" id="KW-1133">Transmembrane helix</keyword>
<dbReference type="AlphaFoldDB" id="A0A0A3AN14"/>
<sequence length="156" mass="17374">MPLLILFAVFGIYVYLELSLLVTIGSAVGVFPLILLLILSSLIGIILIRLRGWYTMIRIQQQLAKGEMPTHSLFQAALWLLAGILFVIPGLVSDLLAIILLLPITARFLEKVLANKIKSFAFVSGFGRRQSQANTEDGTVFEAEYDKKVDENKRLP</sequence>